<feature type="domain" description="DUF7939" evidence="4">
    <location>
        <begin position="495"/>
        <end position="576"/>
    </location>
</feature>
<feature type="region of interest" description="Disordered" evidence="1">
    <location>
        <begin position="396"/>
        <end position="444"/>
    </location>
</feature>
<name>A0A432YEN2_9GAMM</name>
<organism evidence="5 6">
    <name type="scientific">Pseudidiomarina insulisalsae</name>
    <dbReference type="NCBI Taxonomy" id="575789"/>
    <lineage>
        <taxon>Bacteria</taxon>
        <taxon>Pseudomonadati</taxon>
        <taxon>Pseudomonadota</taxon>
        <taxon>Gammaproteobacteria</taxon>
        <taxon>Alteromonadales</taxon>
        <taxon>Idiomarinaceae</taxon>
        <taxon>Pseudidiomarina</taxon>
    </lineage>
</organism>
<feature type="transmembrane region" description="Helical" evidence="2">
    <location>
        <begin position="456"/>
        <end position="476"/>
    </location>
</feature>
<dbReference type="Proteomes" id="UP000288259">
    <property type="component" value="Unassembled WGS sequence"/>
</dbReference>
<feature type="signal peptide" evidence="3">
    <location>
        <begin position="1"/>
        <end position="26"/>
    </location>
</feature>
<dbReference type="OrthoDB" id="5293418at2"/>
<evidence type="ECO:0000256" key="2">
    <source>
        <dbReference type="SAM" id="Phobius"/>
    </source>
</evidence>
<dbReference type="RefSeq" id="WP_126754781.1">
    <property type="nucleotide sequence ID" value="NZ_PIPY01000008.1"/>
</dbReference>
<evidence type="ECO:0000259" key="4">
    <source>
        <dbReference type="Pfam" id="PF25607"/>
    </source>
</evidence>
<reference evidence="6" key="1">
    <citation type="journal article" date="2018" name="Front. Microbiol.">
        <title>Genome-Based Analysis Reveals the Taxonomy and Diversity of the Family Idiomarinaceae.</title>
        <authorList>
            <person name="Liu Y."/>
            <person name="Lai Q."/>
            <person name="Shao Z."/>
        </authorList>
    </citation>
    <scope>NUCLEOTIDE SEQUENCE [LARGE SCALE GENOMIC DNA]</scope>
    <source>
        <strain evidence="6">CVS-6</strain>
    </source>
</reference>
<comment type="caution">
    <text evidence="5">The sequence shown here is derived from an EMBL/GenBank/DDBJ whole genome shotgun (WGS) entry which is preliminary data.</text>
</comment>
<accession>A0A432YEN2</accession>
<protein>
    <recommendedName>
        <fullName evidence="4">DUF7939 domain-containing protein</fullName>
    </recommendedName>
</protein>
<keyword evidence="2" id="KW-1133">Transmembrane helix</keyword>
<dbReference type="AlphaFoldDB" id="A0A432YEN2"/>
<dbReference type="PANTHER" id="PTHR40940">
    <property type="entry name" value="PROTEIN BATD-RELATED"/>
    <property type="match status" value="1"/>
</dbReference>
<gene>
    <name evidence="5" type="ORF">CWI71_08180</name>
</gene>
<dbReference type="Pfam" id="PF25607">
    <property type="entry name" value="DUF7939"/>
    <property type="match status" value="1"/>
</dbReference>
<evidence type="ECO:0000313" key="6">
    <source>
        <dbReference type="Proteomes" id="UP000288259"/>
    </source>
</evidence>
<evidence type="ECO:0000313" key="5">
    <source>
        <dbReference type="EMBL" id="RUO59397.1"/>
    </source>
</evidence>
<evidence type="ECO:0000256" key="1">
    <source>
        <dbReference type="SAM" id="MobiDB-lite"/>
    </source>
</evidence>
<feature type="compositionally biased region" description="Low complexity" evidence="1">
    <location>
        <begin position="425"/>
        <end position="442"/>
    </location>
</feature>
<dbReference type="InterPro" id="IPR025738">
    <property type="entry name" value="BatD"/>
</dbReference>
<keyword evidence="2" id="KW-0472">Membrane</keyword>
<dbReference type="Pfam" id="PF13584">
    <property type="entry name" value="BatD"/>
    <property type="match status" value="2"/>
</dbReference>
<dbReference type="EMBL" id="PIPY01000008">
    <property type="protein sequence ID" value="RUO59397.1"/>
    <property type="molecule type" value="Genomic_DNA"/>
</dbReference>
<proteinExistence type="predicted"/>
<dbReference type="PANTHER" id="PTHR40940:SF1">
    <property type="entry name" value="PROTEIN BATD"/>
    <property type="match status" value="1"/>
</dbReference>
<feature type="chain" id="PRO_5019494526" description="DUF7939 domain-containing protein" evidence="3">
    <location>
        <begin position="27"/>
        <end position="598"/>
    </location>
</feature>
<evidence type="ECO:0000256" key="3">
    <source>
        <dbReference type="SAM" id="SignalP"/>
    </source>
</evidence>
<dbReference type="InterPro" id="IPR057699">
    <property type="entry name" value="DUF7939"/>
</dbReference>
<keyword evidence="3" id="KW-0732">Signal</keyword>
<keyword evidence="2" id="KW-0812">Transmembrane</keyword>
<feature type="region of interest" description="Disordered" evidence="1">
    <location>
        <begin position="578"/>
        <end position="598"/>
    </location>
</feature>
<keyword evidence="6" id="KW-1185">Reference proteome</keyword>
<sequence length="598" mass="65054">MVNQIRFLSIAALSVAALCLSSIAMAQTDTAPTLSLSVNKNPVASGDTFILTLTVSELIEDREWRPAEVLTEFDVMGTSSSSTTQIINGETSREKTFRSVVRAPQEIGDYSIGPVALAGGESNQITLQVVAADAAELTEQRDAFMRVEIDRDEIYVQEQVELTTKLYLAANLHSGNIIPPQLEDADIRQVGRDVDSTEVIDGRMFQVFQRSFVVIPQRSGAQEIRGPVFQGQINVESNRTLFPSFSSTKSVTTAATNLPIEVLPIPAGWPAEHTWLPAELVTLSVAVGNEGTQQPDGETLQITQGEPLTLTYRLTAVGPLADQLPRLDELVRQLDVGDASVYPESPESAMNQRNGRLVSQQTLQVAIIPHSPGTLTVPALQVPWFNTQLRQQQMASAPAQRIEVAPGSTTGRIAPADGPDRGPISGDAAQQSQPGSQSATAGDTAEGMAEIRNLQLWQALTGIFLLLWLLTLAWLWRRRKAPVSNQEPSTTPAPRQDLKAIKQACLSNDAAATERALKEWMRIHLGLAGQLDALGDYLGHAPLRSQLAHLQRARFAASPQDWQEGKALWRALKSALQGFNEPDKATNKPRLPELYPPS</sequence>